<dbReference type="CDD" id="cd12084">
    <property type="entry name" value="DD_RII_PKA-like"/>
    <property type="match status" value="1"/>
</dbReference>
<dbReference type="OrthoDB" id="241817at2759"/>
<dbReference type="RefSeq" id="XP_028886952.1">
    <property type="nucleotide sequence ID" value="XM_029021530.1"/>
</dbReference>
<name>A0A1X0P7F8_9TRYP</name>
<organism evidence="1 2">
    <name type="scientific">Trypanosoma theileri</name>
    <dbReference type="NCBI Taxonomy" id="67003"/>
    <lineage>
        <taxon>Eukaryota</taxon>
        <taxon>Discoba</taxon>
        <taxon>Euglenozoa</taxon>
        <taxon>Kinetoplastea</taxon>
        <taxon>Metakinetoplastina</taxon>
        <taxon>Trypanosomatida</taxon>
        <taxon>Trypanosomatidae</taxon>
        <taxon>Trypanosoma</taxon>
    </lineage>
</organism>
<protein>
    <submittedName>
        <fullName evidence="1">Uncharacterized protein</fullName>
    </submittedName>
</protein>
<dbReference type="AlphaFoldDB" id="A0A1X0P7F8"/>
<dbReference type="Gene3D" id="1.20.5.190">
    <property type="match status" value="1"/>
</dbReference>
<evidence type="ECO:0000313" key="2">
    <source>
        <dbReference type="Proteomes" id="UP000192257"/>
    </source>
</evidence>
<reference evidence="1 2" key="1">
    <citation type="submission" date="2017-03" db="EMBL/GenBank/DDBJ databases">
        <title>An alternative strategy for trypanosome survival in the mammalian bloodstream revealed through genome and transcriptome analysis of the ubiquitous bovine parasite Trypanosoma (Megatrypanum) theileri.</title>
        <authorList>
            <person name="Kelly S."/>
            <person name="Ivens A."/>
            <person name="Mott A."/>
            <person name="O'Neill E."/>
            <person name="Emms D."/>
            <person name="Macleod O."/>
            <person name="Voorheis P."/>
            <person name="Matthews J."/>
            <person name="Matthews K."/>
            <person name="Carrington M."/>
        </authorList>
    </citation>
    <scope>NUCLEOTIDE SEQUENCE [LARGE SCALE GENOMIC DNA]</scope>
    <source>
        <strain evidence="1">Edinburgh</strain>
    </source>
</reference>
<gene>
    <name evidence="1" type="ORF">TM35_000022120</name>
</gene>
<dbReference type="VEuPathDB" id="TriTrypDB:TM35_000022120"/>
<evidence type="ECO:0000313" key="1">
    <source>
        <dbReference type="EMBL" id="ORC92886.1"/>
    </source>
</evidence>
<dbReference type="EMBL" id="NBCO01000002">
    <property type="protein sequence ID" value="ORC92886.1"/>
    <property type="molecule type" value="Genomic_DNA"/>
</dbReference>
<proteinExistence type="predicted"/>
<sequence length="106" mass="12605">MDYSLDYSEENREFLERVGVRELLESFVAEAVRQKPHNLYAFMQSWANARCRHPPSITPQQAALKIQCALRQYKARKLMKSRQQAVIAYGQKEQEKERYVRVQIEE</sequence>
<comment type="caution">
    <text evidence="1">The sequence shown here is derived from an EMBL/GenBank/DDBJ whole genome shotgun (WGS) entry which is preliminary data.</text>
</comment>
<dbReference type="GeneID" id="39981310"/>
<dbReference type="Proteomes" id="UP000192257">
    <property type="component" value="Unassembled WGS sequence"/>
</dbReference>
<dbReference type="PROSITE" id="PS50096">
    <property type="entry name" value="IQ"/>
    <property type="match status" value="1"/>
</dbReference>
<keyword evidence="2" id="KW-1185">Reference proteome</keyword>
<accession>A0A1X0P7F8</accession>